<organism evidence="7 8">
    <name type="scientific">Caballeronia terrestris</name>
    <dbReference type="NCBI Taxonomy" id="1226301"/>
    <lineage>
        <taxon>Bacteria</taxon>
        <taxon>Pseudomonadati</taxon>
        <taxon>Pseudomonadota</taxon>
        <taxon>Betaproteobacteria</taxon>
        <taxon>Burkholderiales</taxon>
        <taxon>Burkholderiaceae</taxon>
        <taxon>Caballeronia</taxon>
    </lineage>
</organism>
<dbReference type="OrthoDB" id="5297879at2"/>
<dbReference type="SUPFAM" id="SSF81273">
    <property type="entry name" value="H-NS histone-like proteins"/>
    <property type="match status" value="2"/>
</dbReference>
<dbReference type="PANTHER" id="PTHR38097:SF2">
    <property type="entry name" value="DNA-BINDING PROTEIN STPA"/>
    <property type="match status" value="1"/>
</dbReference>
<evidence type="ECO:0000256" key="1">
    <source>
        <dbReference type="ARBA" id="ARBA00004453"/>
    </source>
</evidence>
<dbReference type="Gene3D" id="4.10.430.30">
    <property type="match status" value="2"/>
</dbReference>
<keyword evidence="4" id="KW-0238">DNA-binding</keyword>
<proteinExistence type="inferred from homology"/>
<comment type="subcellular location">
    <subcellularLocation>
        <location evidence="1">Cytoplasm</location>
        <location evidence="1">Nucleoid</location>
    </subcellularLocation>
</comment>
<evidence type="ECO:0000313" key="7">
    <source>
        <dbReference type="EMBL" id="SAL78659.1"/>
    </source>
</evidence>
<comment type="caution">
    <text evidence="7">The sequence shown here is derived from an EMBL/GenBank/DDBJ whole genome shotgun (WGS) entry which is preliminary data.</text>
</comment>
<feature type="region of interest" description="Disordered" evidence="5">
    <location>
        <begin position="114"/>
        <end position="168"/>
    </location>
</feature>
<evidence type="ECO:0000256" key="2">
    <source>
        <dbReference type="ARBA" id="ARBA00010610"/>
    </source>
</evidence>
<reference evidence="7" key="1">
    <citation type="submission" date="2016-01" db="EMBL/GenBank/DDBJ databases">
        <authorList>
            <person name="Peeters C."/>
        </authorList>
    </citation>
    <scope>NUCLEOTIDE SEQUENCE [LARGE SCALE GENOMIC DNA]</scope>
    <source>
        <strain evidence="7">LMG 22937</strain>
    </source>
</reference>
<feature type="compositionally biased region" description="Low complexity" evidence="5">
    <location>
        <begin position="258"/>
        <end position="271"/>
    </location>
</feature>
<feature type="region of interest" description="Disordered" evidence="5">
    <location>
        <begin position="193"/>
        <end position="351"/>
    </location>
</feature>
<dbReference type="Pfam" id="PF00816">
    <property type="entry name" value="Histone_HNS"/>
    <property type="match status" value="2"/>
</dbReference>
<feature type="compositionally biased region" description="Polar residues" evidence="5">
    <location>
        <begin position="63"/>
        <end position="72"/>
    </location>
</feature>
<feature type="compositionally biased region" description="Polar residues" evidence="5">
    <location>
        <begin position="118"/>
        <end position="149"/>
    </location>
</feature>
<dbReference type="SMART" id="SM00528">
    <property type="entry name" value="HNS"/>
    <property type="match status" value="2"/>
</dbReference>
<keyword evidence="8" id="KW-1185">Reference proteome</keyword>
<keyword evidence="3" id="KW-0963">Cytoplasm</keyword>
<dbReference type="GO" id="GO:0003677">
    <property type="term" value="F:DNA binding"/>
    <property type="evidence" value="ECO:0007669"/>
    <property type="project" value="UniProtKB-KW"/>
</dbReference>
<evidence type="ECO:0000313" key="8">
    <source>
        <dbReference type="Proteomes" id="UP000054925"/>
    </source>
</evidence>
<accession>A0A158KCZ1</accession>
<feature type="region of interest" description="Disordered" evidence="5">
    <location>
        <begin position="43"/>
        <end position="94"/>
    </location>
</feature>
<feature type="domain" description="DNA-binding protein H-NS-like C-terminal" evidence="6">
    <location>
        <begin position="146"/>
        <end position="186"/>
    </location>
</feature>
<feature type="compositionally biased region" description="Basic residues" evidence="5">
    <location>
        <begin position="302"/>
        <end position="317"/>
    </location>
</feature>
<sequence length="351" mass="36433">MATLKQIQTKMKQLQAQADVLVAKQSKSVLADIRKLMEQHGLTAADIDAHSDTKRRVGRPAGAQTSATTPASTKGKLPPKYRHPKTGATWSGHARPPAWIAKVRDRTKFLIDGAGAESDTNGVSQPKSKTAIKKNSSIARAAASKTQGQAKLPPKYRHPKTGATWSGHARTPAWIAKARDRTKFLIDGAEVADQPATATTTPPKKAAKTAATKETAARNTSAKKTTTKSAAATKTATKKAATTKTATTKAATRKPVAKKAASTAGTASAKKATAKRTASKFAVSAKKRAASPKAAAPVVKKTAPKAAKKVAPRKAVGRKPEAVETTVPPSELMAAPASSPASDAPSEPATV</sequence>
<comment type="similarity">
    <text evidence="2">Belongs to the histone-like protein H-NS family.</text>
</comment>
<evidence type="ECO:0000256" key="3">
    <source>
        <dbReference type="ARBA" id="ARBA00022490"/>
    </source>
</evidence>
<evidence type="ECO:0000259" key="6">
    <source>
        <dbReference type="SMART" id="SM00528"/>
    </source>
</evidence>
<dbReference type="Proteomes" id="UP000054925">
    <property type="component" value="Unassembled WGS sequence"/>
</dbReference>
<feature type="compositionally biased region" description="Low complexity" evidence="5">
    <location>
        <begin position="328"/>
        <end position="351"/>
    </location>
</feature>
<feature type="domain" description="DNA-binding protein H-NS-like C-terminal" evidence="6">
    <location>
        <begin position="71"/>
        <end position="111"/>
    </location>
</feature>
<evidence type="ECO:0000256" key="5">
    <source>
        <dbReference type="SAM" id="MobiDB-lite"/>
    </source>
</evidence>
<protein>
    <submittedName>
        <fullName evidence="7">Histone family protein nucleoid-structuring protein H-NS</fullName>
    </submittedName>
</protein>
<dbReference type="PANTHER" id="PTHR38097">
    <property type="match status" value="1"/>
</dbReference>
<feature type="compositionally biased region" description="Low complexity" evidence="5">
    <location>
        <begin position="195"/>
        <end position="250"/>
    </location>
</feature>
<dbReference type="GO" id="GO:0009295">
    <property type="term" value="C:nucleoid"/>
    <property type="evidence" value="ECO:0007669"/>
    <property type="project" value="UniProtKB-SubCell"/>
</dbReference>
<feature type="compositionally biased region" description="Low complexity" evidence="5">
    <location>
        <begin position="291"/>
        <end position="301"/>
    </location>
</feature>
<dbReference type="EMBL" id="FCOL02000045">
    <property type="protein sequence ID" value="SAL78659.1"/>
    <property type="molecule type" value="Genomic_DNA"/>
</dbReference>
<dbReference type="AlphaFoldDB" id="A0A158KCZ1"/>
<evidence type="ECO:0000256" key="4">
    <source>
        <dbReference type="ARBA" id="ARBA00023125"/>
    </source>
</evidence>
<name>A0A158KCZ1_9BURK</name>
<dbReference type="RefSeq" id="WP_087659162.1">
    <property type="nucleotide sequence ID" value="NZ_FCOL02000045.1"/>
</dbReference>
<gene>
    <name evidence="7" type="ORF">AWB67_05307</name>
</gene>
<dbReference type="InterPro" id="IPR027444">
    <property type="entry name" value="H-NS_C_dom"/>
</dbReference>